<dbReference type="InterPro" id="IPR011013">
    <property type="entry name" value="Gal_mutarotase_sf_dom"/>
</dbReference>
<evidence type="ECO:0000256" key="1">
    <source>
        <dbReference type="ARBA" id="ARBA00001614"/>
    </source>
</evidence>
<name>A0A923RRW0_9FIRM</name>
<evidence type="ECO:0000256" key="3">
    <source>
        <dbReference type="ARBA" id="ARBA00006206"/>
    </source>
</evidence>
<dbReference type="GO" id="GO:0030246">
    <property type="term" value="F:carbohydrate binding"/>
    <property type="evidence" value="ECO:0007669"/>
    <property type="project" value="InterPro"/>
</dbReference>
<dbReference type="InterPro" id="IPR047215">
    <property type="entry name" value="Galactose_mutarotase-like"/>
</dbReference>
<dbReference type="Proteomes" id="UP000606720">
    <property type="component" value="Unassembled WGS sequence"/>
</dbReference>
<keyword evidence="6 8" id="KW-0413">Isomerase</keyword>
<dbReference type="NCBIfam" id="NF008277">
    <property type="entry name" value="PRK11055.1"/>
    <property type="match status" value="1"/>
</dbReference>
<dbReference type="InterPro" id="IPR018052">
    <property type="entry name" value="Ald1_epimerase_CS"/>
</dbReference>
<dbReference type="CDD" id="cd09019">
    <property type="entry name" value="galactose_mutarotase_like"/>
    <property type="match status" value="1"/>
</dbReference>
<organism evidence="12 13">
    <name type="scientific">Roseburia zhanii</name>
    <dbReference type="NCBI Taxonomy" id="2763064"/>
    <lineage>
        <taxon>Bacteria</taxon>
        <taxon>Bacillati</taxon>
        <taxon>Bacillota</taxon>
        <taxon>Clostridia</taxon>
        <taxon>Lachnospirales</taxon>
        <taxon>Lachnospiraceae</taxon>
        <taxon>Roseburia</taxon>
    </lineage>
</organism>
<evidence type="ECO:0000256" key="7">
    <source>
        <dbReference type="ARBA" id="ARBA00023277"/>
    </source>
</evidence>
<evidence type="ECO:0000313" key="12">
    <source>
        <dbReference type="EMBL" id="MBC5713016.1"/>
    </source>
</evidence>
<gene>
    <name evidence="12" type="ORF">H8S17_02125</name>
</gene>
<dbReference type="PANTHER" id="PTHR10091">
    <property type="entry name" value="ALDOSE-1-EPIMERASE"/>
    <property type="match status" value="1"/>
</dbReference>
<feature type="active site" description="Proton donor" evidence="9">
    <location>
        <position position="177"/>
    </location>
</feature>
<dbReference type="SUPFAM" id="SSF74650">
    <property type="entry name" value="Galactose mutarotase-like"/>
    <property type="match status" value="1"/>
</dbReference>
<dbReference type="GO" id="GO:0006006">
    <property type="term" value="P:glucose metabolic process"/>
    <property type="evidence" value="ECO:0007669"/>
    <property type="project" value="TreeGrafter"/>
</dbReference>
<evidence type="ECO:0000256" key="2">
    <source>
        <dbReference type="ARBA" id="ARBA00005028"/>
    </source>
</evidence>
<reference evidence="12" key="1">
    <citation type="submission" date="2020-08" db="EMBL/GenBank/DDBJ databases">
        <title>Genome public.</title>
        <authorList>
            <person name="Liu C."/>
            <person name="Sun Q."/>
        </authorList>
    </citation>
    <scope>NUCLEOTIDE SEQUENCE</scope>
    <source>
        <strain evidence="12">BX1005</strain>
    </source>
</reference>
<dbReference type="GO" id="GO:0004034">
    <property type="term" value="F:aldose 1-epimerase activity"/>
    <property type="evidence" value="ECO:0007669"/>
    <property type="project" value="UniProtKB-EC"/>
</dbReference>
<dbReference type="Gene3D" id="2.70.98.10">
    <property type="match status" value="1"/>
</dbReference>
<dbReference type="PANTHER" id="PTHR10091:SF0">
    <property type="entry name" value="GALACTOSE MUTAROTASE"/>
    <property type="match status" value="1"/>
</dbReference>
<evidence type="ECO:0000256" key="5">
    <source>
        <dbReference type="ARBA" id="ARBA00014165"/>
    </source>
</evidence>
<keyword evidence="7 8" id="KW-0119">Carbohydrate metabolism</keyword>
<comment type="catalytic activity">
    <reaction evidence="1 8">
        <text>alpha-D-glucose = beta-D-glucose</text>
        <dbReference type="Rhea" id="RHEA:10264"/>
        <dbReference type="ChEBI" id="CHEBI:15903"/>
        <dbReference type="ChEBI" id="CHEBI:17925"/>
        <dbReference type="EC" id="5.1.3.3"/>
    </reaction>
</comment>
<dbReference type="InterPro" id="IPR015443">
    <property type="entry name" value="Aldose_1-epimerase"/>
</dbReference>
<accession>A0A923RRW0</accession>
<comment type="pathway">
    <text evidence="2 8">Carbohydrate metabolism; hexose metabolism.</text>
</comment>
<evidence type="ECO:0000256" key="11">
    <source>
        <dbReference type="PIRSR" id="PIRSR005096-3"/>
    </source>
</evidence>
<evidence type="ECO:0000313" key="13">
    <source>
        <dbReference type="Proteomes" id="UP000606720"/>
    </source>
</evidence>
<dbReference type="Pfam" id="PF01263">
    <property type="entry name" value="Aldose_epim"/>
    <property type="match status" value="1"/>
</dbReference>
<comment type="caution">
    <text evidence="12">The sequence shown here is derived from an EMBL/GenBank/DDBJ whole genome shotgun (WGS) entry which is preliminary data.</text>
</comment>
<sequence>MLRESFGTDNKGNAVEAVTLTNANDTQVKVSTFGATIVSFIFTDKAGVKRDVVLGYDNAEGYASHEGYFGATVGRSAGRIEGARIIIDGVEYTLDKNDGNNNLHSGKSGVSDKIFTIDQMDDDKNSVTMKYVSADDAQDFPGTMTMKIIFTLTADDALHIDYEAVSDKDTVANFTNHSYFNLAGHDGGYVGSQKLKIYADQFAPIRPVTSIPTGELWAVDGTPFDFKEFKEIGKDIDADYEQLQNAKGYDHCYKLPDNGNVELFAEAVCDDTGIHMYAYTDAPGVLLYTGNYIDERTGKGGAVYHSRHAFCLETQYFPNAVNEPAFKSPILKANDVYKTTTVYRLALDSGL</sequence>
<evidence type="ECO:0000256" key="8">
    <source>
        <dbReference type="PIRNR" id="PIRNR005096"/>
    </source>
</evidence>
<dbReference type="InterPro" id="IPR008183">
    <property type="entry name" value="Aldose_1/G6P_1-epimerase"/>
</dbReference>
<dbReference type="RefSeq" id="WP_186866025.1">
    <property type="nucleotide sequence ID" value="NZ_JACOPH010000001.1"/>
</dbReference>
<dbReference type="AlphaFoldDB" id="A0A923RRW0"/>
<protein>
    <recommendedName>
        <fullName evidence="5 8">Aldose 1-epimerase</fullName>
        <ecNumber evidence="4 8">5.1.3.3</ecNumber>
    </recommendedName>
</protein>
<dbReference type="EC" id="5.1.3.3" evidence="4 8"/>
<evidence type="ECO:0000256" key="6">
    <source>
        <dbReference type="ARBA" id="ARBA00023235"/>
    </source>
</evidence>
<evidence type="ECO:0000256" key="10">
    <source>
        <dbReference type="PIRSR" id="PIRSR005096-2"/>
    </source>
</evidence>
<feature type="binding site" evidence="11">
    <location>
        <begin position="177"/>
        <end position="179"/>
    </location>
    <ligand>
        <name>beta-D-galactose</name>
        <dbReference type="ChEBI" id="CHEBI:27667"/>
    </ligand>
</feature>
<evidence type="ECO:0000256" key="4">
    <source>
        <dbReference type="ARBA" id="ARBA00013185"/>
    </source>
</evidence>
<dbReference type="PROSITE" id="PS00545">
    <property type="entry name" value="ALDOSE_1_EPIMERASE"/>
    <property type="match status" value="1"/>
</dbReference>
<dbReference type="InterPro" id="IPR014718">
    <property type="entry name" value="GH-type_carb-bd"/>
</dbReference>
<proteinExistence type="inferred from homology"/>
<keyword evidence="13" id="KW-1185">Reference proteome</keyword>
<dbReference type="EMBL" id="JACOPH010000001">
    <property type="protein sequence ID" value="MBC5713016.1"/>
    <property type="molecule type" value="Genomic_DNA"/>
</dbReference>
<feature type="binding site" evidence="10">
    <location>
        <position position="250"/>
    </location>
    <ligand>
        <name>beta-D-galactose</name>
        <dbReference type="ChEBI" id="CHEBI:27667"/>
    </ligand>
</feature>
<feature type="active site" description="Proton acceptor" evidence="9">
    <location>
        <position position="313"/>
    </location>
</feature>
<dbReference type="GO" id="GO:0033499">
    <property type="term" value="P:galactose catabolic process via UDP-galactose, Leloir pathway"/>
    <property type="evidence" value="ECO:0007669"/>
    <property type="project" value="TreeGrafter"/>
</dbReference>
<comment type="similarity">
    <text evidence="3 8">Belongs to the aldose epimerase family.</text>
</comment>
<dbReference type="PIRSF" id="PIRSF005096">
    <property type="entry name" value="GALM"/>
    <property type="match status" value="1"/>
</dbReference>
<evidence type="ECO:0000256" key="9">
    <source>
        <dbReference type="PIRSR" id="PIRSR005096-1"/>
    </source>
</evidence>